<dbReference type="Pfam" id="PF20308">
    <property type="entry name" value="TPR-S"/>
    <property type="match status" value="1"/>
</dbReference>
<protein>
    <submittedName>
        <fullName evidence="4">CHAT domain-containing protein</fullName>
    </submittedName>
</protein>
<evidence type="ECO:0000259" key="2">
    <source>
        <dbReference type="Pfam" id="PF12770"/>
    </source>
</evidence>
<dbReference type="InterPro" id="IPR055803">
    <property type="entry name" value="DUF7379"/>
</dbReference>
<keyword evidence="5" id="KW-1185">Reference proteome</keyword>
<feature type="region of interest" description="Disordered" evidence="1">
    <location>
        <begin position="20"/>
        <end position="47"/>
    </location>
</feature>
<organism evidence="4 5">
    <name type="scientific">Variovorax robiniae</name>
    <dbReference type="NCBI Taxonomy" id="1836199"/>
    <lineage>
        <taxon>Bacteria</taxon>
        <taxon>Pseudomonadati</taxon>
        <taxon>Pseudomonadota</taxon>
        <taxon>Betaproteobacteria</taxon>
        <taxon>Burkholderiales</taxon>
        <taxon>Comamonadaceae</taxon>
        <taxon>Variovorax</taxon>
    </lineage>
</organism>
<dbReference type="EMBL" id="JBBKZS010000050">
    <property type="protein sequence ID" value="MEJ8860007.1"/>
    <property type="molecule type" value="Genomic_DNA"/>
</dbReference>
<feature type="domain" description="DUF7379" evidence="3">
    <location>
        <begin position="214"/>
        <end position="295"/>
    </location>
</feature>
<evidence type="ECO:0000313" key="5">
    <source>
        <dbReference type="Proteomes" id="UP001367030"/>
    </source>
</evidence>
<feature type="region of interest" description="Disordered" evidence="1">
    <location>
        <begin position="1850"/>
        <end position="1893"/>
    </location>
</feature>
<feature type="region of interest" description="Disordered" evidence="1">
    <location>
        <begin position="908"/>
        <end position="941"/>
    </location>
</feature>
<dbReference type="RefSeq" id="WP_340340039.1">
    <property type="nucleotide sequence ID" value="NZ_JBBKZS010000050.1"/>
</dbReference>
<dbReference type="InterPro" id="IPR046880">
    <property type="entry name" value="TPR-S"/>
</dbReference>
<reference evidence="4 5" key="1">
    <citation type="submission" date="2024-03" db="EMBL/GenBank/DDBJ databases">
        <title>Novel species of the genus Variovorax.</title>
        <authorList>
            <person name="Liu Q."/>
            <person name="Xin Y.-H."/>
        </authorList>
    </citation>
    <scope>NUCLEOTIDE SEQUENCE [LARGE SCALE GENOMIC DNA]</scope>
    <source>
        <strain evidence="4 5">KACC 18901</strain>
    </source>
</reference>
<dbReference type="Proteomes" id="UP001367030">
    <property type="component" value="Unassembled WGS sequence"/>
</dbReference>
<name>A0ABU8XJG2_9BURK</name>
<proteinExistence type="predicted"/>
<dbReference type="InterPro" id="IPR029058">
    <property type="entry name" value="AB_hydrolase_fold"/>
</dbReference>
<feature type="domain" description="CHAT" evidence="2">
    <location>
        <begin position="1217"/>
        <end position="1516"/>
    </location>
</feature>
<feature type="compositionally biased region" description="Low complexity" evidence="1">
    <location>
        <begin position="24"/>
        <end position="42"/>
    </location>
</feature>
<dbReference type="Pfam" id="PF12770">
    <property type="entry name" value="CHAT"/>
    <property type="match status" value="1"/>
</dbReference>
<evidence type="ECO:0000256" key="1">
    <source>
        <dbReference type="SAM" id="MobiDB-lite"/>
    </source>
</evidence>
<gene>
    <name evidence="4" type="ORF">WKW79_36070</name>
</gene>
<feature type="compositionally biased region" description="Low complexity" evidence="1">
    <location>
        <begin position="1872"/>
        <end position="1886"/>
    </location>
</feature>
<dbReference type="SUPFAM" id="SSF53474">
    <property type="entry name" value="alpha/beta-Hydrolases"/>
    <property type="match status" value="2"/>
</dbReference>
<evidence type="ECO:0000313" key="4">
    <source>
        <dbReference type="EMBL" id="MEJ8860007.1"/>
    </source>
</evidence>
<dbReference type="Pfam" id="PF24096">
    <property type="entry name" value="DUF7379"/>
    <property type="match status" value="1"/>
</dbReference>
<dbReference type="Gene3D" id="3.40.50.1820">
    <property type="entry name" value="alpha/beta hydrolase"/>
    <property type="match status" value="2"/>
</dbReference>
<accession>A0ABU8XJG2</accession>
<comment type="caution">
    <text evidence="4">The sequence shown here is derived from an EMBL/GenBank/DDBJ whole genome shotgun (WGS) entry which is preliminary data.</text>
</comment>
<sequence>MADRGDKTNSSHGEIHFVVPGTELTGSARSARAGAGLTGSTSEHGEVKQAVRVGMRRDGGSDVTLTARPGEDVVEIAIANGPTLVLHPQDALELLRAQRGGVPPQKRDGSGPALNVVNVSSQLAWQGLEDSEGTTTRSGLLQSMGGVVLDTIRVVRRVMGGKASTVTAEAISALVDSQVDAGIYKLSLQPLTSLKGSLSKIAGRIDAPAGAPSLVLIHGTISSTEGTFAKLWQLHPTRVEKLFGHYGGRVYALDHPTLAASPFANALTLLRQVPDNAELHLLTHSRGGVVAEVVARIVGGQGLDADSMALFADTDDANYTRHREELVELKNHASRGIRVTRMVRVACPARGTLLASRRLDAYLSVFRWALELAGLTVTPKVVEFLGAVAAERLKPDVLPGLQAMVPDSPTTQWLTQPADEPLKGELRVVAGDIEGDSVLSWLKTLLTDAFYWTDHDLVVQTRSMYGGAPRGENGASFVLDRGAKVSHFRYFENELTAAAIVDGLVAKAPPVGYRPIGPLSWAGKDTTGDRAGKPVHNPALPAIFVLPGILGSHLAVSGKRIWLSWRFVNQLDRIAYPGPATPDGAIGATYDALIAHLSGTHDVHEFSFDWRRPIEEEARRLGDEVLDALEARKGSGQAVRFIAHSMGGVVARTLQLERPEVWEAVFRHPDARLLMLGTPNGGSYAPMQVLSGDDTFGNLLSSFGSLFDGHEARQLIAGMPGLLQLQADLMHEKLRLNDPAGWVALQKADLDAVDRRIEAQSWWHRDLLQKKPLQWGLPDQKTLTRAVALRQRLDKQSEALPNVEQVLLVVGQAKSTPTGVRIADDGVQYLNAIDGGDGRVTLDRAMLPRVKTWQAPGAHGRLPALEGCFDAYVELLDKGDTDKLSLIGAGTRAAAGAPGAPAAAVEATRATHGGRHGEPPETAESVFRSGGDAPPPATAQPGRLTVRIVNGDLRLLAGPLLMGHYRSFDLTGAESVANRLLGGSMDKALRTGAYPSNIGAAQVFNNTYRRPDDPSLLPRPSAVVVVGLGEEGELNLTALSDTVRLGVLAYAQRVAEQRDAGTVFDLSAVLMGSGGSSMPVATSAQAIALGVQQANQRLAAVGWPQVRALQLVDRYLDRAADALQALRSLSSALAQDLDLAPLIRRGAGALRRLPEAGYRGVDYDFIAVGQGNEQSPLRFTLDTRRARSEVTGVRTQSGLVRTLIEEGAFNGGGRDTKTGRSLFQLMVPVEIEPFLAESNQALLQLDHYSAQYPWELLDTSPLEERAAGDRRPWALRSRLLRKLRTEDFREAPKYAGHNGAVLVIGEPLCDPDRYGPLPAAQREGRQVAAAFTEAATGDNGKAQNVTLLLQRDAADVTNAAFNDNYRVIHIAGHGDFRKVKRDDGEHTVGGIVLSGDLFFGPDEVRAMRRVPDLVFINCCHIGRMEGKALQGRREFARNTPKFAASVAEALIEMGVRCVVAAGWAVGDAPAAAFARRFYDELLAGEPFVTAVNRAREQIWGQFPDSNTWAAYQCYGDPGWRLVEGPKATGSNATPPVHSAEGLILRLQAHAQELQYGDDAGKERSKAEVQQLDTSYGDTWQASGEVCAAFGAAYAEDSMSDRAILWYQRACRAEDGGGSVKALQQLGNLKARAGEKLGDREAVMDAISLLDHAFALARSSEGASLLGSAWKRLAKLDEKAGAKPSSRQVRVTLQTARQHYFAAEQIARESKADDLFYPLVNRILIDMRLGTSVPKVDLDKARACYEAKLDRDPDFWAAVGSRVELDMYAAFAERRLSRVIKVLKDEIKDLRLHTTSRRLWDSVSTQAEFVLLPCWKDPTYPAAEREAIADILEALGSAAIRALALASKPVKRGAARKRTQPPTPLAPVAAYSRKAATKTPVKTAARAAKTRKGR</sequence>
<dbReference type="InterPro" id="IPR024983">
    <property type="entry name" value="CHAT_dom"/>
</dbReference>
<evidence type="ECO:0000259" key="3">
    <source>
        <dbReference type="Pfam" id="PF24096"/>
    </source>
</evidence>